<gene>
    <name evidence="1" type="ORF">J4727_18730</name>
</gene>
<name>A0A939NL35_PRORE</name>
<dbReference type="EMBL" id="JAGETQ010000180">
    <property type="protein sequence ID" value="MBO1916639.1"/>
    <property type="molecule type" value="Genomic_DNA"/>
</dbReference>
<evidence type="ECO:0008006" key="3">
    <source>
        <dbReference type="Google" id="ProtNLM"/>
    </source>
</evidence>
<evidence type="ECO:0000313" key="1">
    <source>
        <dbReference type="EMBL" id="MBO1916639.1"/>
    </source>
</evidence>
<comment type="caution">
    <text evidence="1">The sequence shown here is derived from an EMBL/GenBank/DDBJ whole genome shotgun (WGS) entry which is preliminary data.</text>
</comment>
<dbReference type="AlphaFoldDB" id="A0A939NL35"/>
<reference evidence="1" key="1">
    <citation type="submission" date="2021-03" db="EMBL/GenBank/DDBJ databases">
        <title>Molecular epidemiology and mechanisms of colistin and carbapenem resistance in Enterobacteriaceae from clinical isolates, the environment and porcine samples in Pretoria, South Africa.</title>
        <authorList>
            <person name="Bogoshi D."/>
            <person name="Mbelle N.M."/>
            <person name="Naidoo V."/>
            <person name="Osei Sekyere J."/>
        </authorList>
    </citation>
    <scope>NUCLEOTIDE SEQUENCE</scope>
    <source>
        <strain evidence="1">C052</strain>
    </source>
</reference>
<proteinExistence type="predicted"/>
<organism evidence="1 2">
    <name type="scientific">Providencia rettgeri</name>
    <dbReference type="NCBI Taxonomy" id="587"/>
    <lineage>
        <taxon>Bacteria</taxon>
        <taxon>Pseudomonadati</taxon>
        <taxon>Pseudomonadota</taxon>
        <taxon>Gammaproteobacteria</taxon>
        <taxon>Enterobacterales</taxon>
        <taxon>Morganellaceae</taxon>
        <taxon>Providencia</taxon>
    </lineage>
</organism>
<evidence type="ECO:0000313" key="2">
    <source>
        <dbReference type="Proteomes" id="UP000664477"/>
    </source>
</evidence>
<dbReference type="Gene3D" id="1.10.510.10">
    <property type="entry name" value="Transferase(Phosphotransferase) domain 1"/>
    <property type="match status" value="1"/>
</dbReference>
<dbReference type="InterPro" id="IPR011009">
    <property type="entry name" value="Kinase-like_dom_sf"/>
</dbReference>
<dbReference type="Proteomes" id="UP000664477">
    <property type="component" value="Unassembled WGS sequence"/>
</dbReference>
<protein>
    <recommendedName>
        <fullName evidence="3">Protein kinase domain-containing protein</fullName>
    </recommendedName>
</protein>
<accession>A0A939NL35</accession>
<dbReference type="SUPFAM" id="SSF56112">
    <property type="entry name" value="Protein kinase-like (PK-like)"/>
    <property type="match status" value="1"/>
</dbReference>
<sequence>MSAASDWWSLGVILLEQLTQGQCFAQVHDNAFLIQVMTNALIFLMI</sequence>